<name>A0ABN8I9N8_9NEOP</name>
<protein>
    <submittedName>
        <fullName evidence="1">Uncharacterized protein</fullName>
    </submittedName>
</protein>
<feature type="non-terminal residue" evidence="1">
    <location>
        <position position="81"/>
    </location>
</feature>
<keyword evidence="2" id="KW-1185">Reference proteome</keyword>
<evidence type="ECO:0000313" key="1">
    <source>
        <dbReference type="EMBL" id="CAH2049165.1"/>
    </source>
</evidence>
<organism evidence="1 2">
    <name type="scientific">Iphiclides podalirius</name>
    <name type="common">scarce swallowtail</name>
    <dbReference type="NCBI Taxonomy" id="110791"/>
    <lineage>
        <taxon>Eukaryota</taxon>
        <taxon>Metazoa</taxon>
        <taxon>Ecdysozoa</taxon>
        <taxon>Arthropoda</taxon>
        <taxon>Hexapoda</taxon>
        <taxon>Insecta</taxon>
        <taxon>Pterygota</taxon>
        <taxon>Neoptera</taxon>
        <taxon>Endopterygota</taxon>
        <taxon>Lepidoptera</taxon>
        <taxon>Glossata</taxon>
        <taxon>Ditrysia</taxon>
        <taxon>Papilionoidea</taxon>
        <taxon>Papilionidae</taxon>
        <taxon>Papilioninae</taxon>
        <taxon>Iphiclides</taxon>
    </lineage>
</organism>
<reference evidence="1" key="1">
    <citation type="submission" date="2022-03" db="EMBL/GenBank/DDBJ databases">
        <authorList>
            <person name="Martin H S."/>
        </authorList>
    </citation>
    <scope>NUCLEOTIDE SEQUENCE</scope>
</reference>
<evidence type="ECO:0000313" key="2">
    <source>
        <dbReference type="Proteomes" id="UP000837857"/>
    </source>
</evidence>
<proteinExistence type="predicted"/>
<gene>
    <name evidence="1" type="ORF">IPOD504_LOCUS6646</name>
</gene>
<sequence>MFHNLKPSKLQYLTGQFPLASDLSDHHLNLSNYLNLYSTNSVCPLTPRGCSLHPHLITTLEVMCSDFHPETILHKLKPLSL</sequence>
<dbReference type="EMBL" id="OW152831">
    <property type="protein sequence ID" value="CAH2049165.1"/>
    <property type="molecule type" value="Genomic_DNA"/>
</dbReference>
<dbReference type="Proteomes" id="UP000837857">
    <property type="component" value="Chromosome 19"/>
</dbReference>
<accession>A0ABN8I9N8</accession>